<dbReference type="InterPro" id="IPR023389">
    <property type="entry name" value="DOPA-like_sf"/>
</dbReference>
<gene>
    <name evidence="1" type="ORF">GCM10010334_53150</name>
</gene>
<protein>
    <recommendedName>
        <fullName evidence="3">SalK</fullName>
    </recommendedName>
</protein>
<comment type="caution">
    <text evidence="1">The sequence shown here is derived from an EMBL/GenBank/DDBJ whole genome shotgun (WGS) entry which is preliminary data.</text>
</comment>
<dbReference type="Proteomes" id="UP000638353">
    <property type="component" value="Unassembled WGS sequence"/>
</dbReference>
<dbReference type="RefSeq" id="WP_189825526.1">
    <property type="nucleotide sequence ID" value="NZ_BMVC01000011.1"/>
</dbReference>
<name>A0A919CCM1_9ACTN</name>
<dbReference type="SUPFAM" id="SSF143410">
    <property type="entry name" value="DOPA-like"/>
    <property type="match status" value="1"/>
</dbReference>
<evidence type="ECO:0008006" key="3">
    <source>
        <dbReference type="Google" id="ProtNLM"/>
    </source>
</evidence>
<evidence type="ECO:0000313" key="2">
    <source>
        <dbReference type="Proteomes" id="UP000638353"/>
    </source>
</evidence>
<dbReference type="NCBIfam" id="NF047719">
    <property type="entry name" value="SCO6745_fam_HTH"/>
    <property type="match status" value="1"/>
</dbReference>
<accession>A0A919CCM1</accession>
<dbReference type="EMBL" id="BMVC01000011">
    <property type="protein sequence ID" value="GHD04396.1"/>
    <property type="molecule type" value="Genomic_DNA"/>
</dbReference>
<evidence type="ECO:0000313" key="1">
    <source>
        <dbReference type="EMBL" id="GHD04396.1"/>
    </source>
</evidence>
<reference evidence="1" key="1">
    <citation type="journal article" date="2014" name="Int. J. Syst. Evol. Microbiol.">
        <title>Complete genome sequence of Corynebacterium casei LMG S-19264T (=DSM 44701T), isolated from a smear-ripened cheese.</title>
        <authorList>
            <consortium name="US DOE Joint Genome Institute (JGI-PGF)"/>
            <person name="Walter F."/>
            <person name="Albersmeier A."/>
            <person name="Kalinowski J."/>
            <person name="Ruckert C."/>
        </authorList>
    </citation>
    <scope>NUCLEOTIDE SEQUENCE</scope>
    <source>
        <strain evidence="1">JCM 4637</strain>
    </source>
</reference>
<dbReference type="InterPro" id="IPR054058">
    <property type="entry name" value="HTH_67"/>
</dbReference>
<organism evidence="1 2">
    <name type="scientific">Streptomyces finlayi</name>
    <dbReference type="NCBI Taxonomy" id="67296"/>
    <lineage>
        <taxon>Bacteria</taxon>
        <taxon>Bacillati</taxon>
        <taxon>Actinomycetota</taxon>
        <taxon>Actinomycetes</taxon>
        <taxon>Kitasatosporales</taxon>
        <taxon>Streptomycetaceae</taxon>
        <taxon>Streptomyces</taxon>
    </lineage>
</organism>
<proteinExistence type="predicted"/>
<dbReference type="Pfam" id="PF21863">
    <property type="entry name" value="HTH_67"/>
    <property type="match status" value="1"/>
</dbReference>
<reference evidence="1" key="2">
    <citation type="submission" date="2020-09" db="EMBL/GenBank/DDBJ databases">
        <authorList>
            <person name="Sun Q."/>
            <person name="Ohkuma M."/>
        </authorList>
    </citation>
    <scope>NUCLEOTIDE SEQUENCE</scope>
    <source>
        <strain evidence="1">JCM 4637</strain>
    </source>
</reference>
<dbReference type="AlphaFoldDB" id="A0A919CCM1"/>
<sequence>MTHRPSTARQLWQLLEPVHATVYYAAESFDAAERLGYAVDERWPAYFAYRAAPLGPVGPHLVNALFYSFSPHMVERYVTPAWRTAAPEQVLAARSEAVDRALRRLFGDRIDSPELREAAGLVRRAAEAADTAGRPLAAANAALPWPDAPHLVLWQAATVLREHRGDGHLAALQAHGIGPAEALVSHAAVGAAPRQVFDSRQWSGEEWDAARQRLVARGLLEADGTATDEGVRVRTAVEHLTDELALAPWSALTPDEVARLSDLLLPLVLDIVGTGLLPLQSTLGVGMKYEDA</sequence>